<name>A0A2P6NZ55_9EUKA</name>
<sequence>MSALNNTNVAHNPLDRNFDGKVDLKDLRGNNANTGMTHNPLDRNFDGKVDARDLKGNNATTGMTHNPLDRNFDGKVDMRDLKGNNAGVHHNPLDRNFDGKVDARDFVGQSTMVSQGAYIQTEKRASLVRAAPTIVETVQKEVVIQERIHPVQKEEIQPIIYREREQLDVKQVTQMMHETQIQPTIIQQRELPAQRREAVVERGASLVRAEPTIIETIQKDVVIQERIHPVQKEEIQPIIYREREQLDVKQVTQLMHETQIQPTIIQQRELPAERREAIVERGAAITENYIAASREVDAVSRTQVVHAPIVQEVIKKTIIEEIQPVLERDIIQSTIIQNTQPIYEKIVEAPTVLRSTTIVQDRGFIGGDLAALEAQGFVLGEAGKRLSATYSSQTIQTGLAAPLAGQTYGMTSAPLASETLATSHGLKRRSLVEALPASYGYLGNGLDSKIVQEEMRNGAALNHAALPSKTVL</sequence>
<dbReference type="InParanoid" id="A0A2P6NZ55"/>
<evidence type="ECO:0000313" key="1">
    <source>
        <dbReference type="EMBL" id="PRP89232.1"/>
    </source>
</evidence>
<proteinExistence type="predicted"/>
<evidence type="ECO:0000313" key="2">
    <source>
        <dbReference type="Proteomes" id="UP000241769"/>
    </source>
</evidence>
<keyword evidence="2" id="KW-1185">Reference proteome</keyword>
<protein>
    <submittedName>
        <fullName evidence="1">Uncharacterized protein</fullName>
    </submittedName>
</protein>
<dbReference type="AlphaFoldDB" id="A0A2P6NZ55"/>
<dbReference type="EMBL" id="MDYQ01000004">
    <property type="protein sequence ID" value="PRP89232.1"/>
    <property type="molecule type" value="Genomic_DNA"/>
</dbReference>
<reference evidence="1 2" key="1">
    <citation type="journal article" date="2018" name="Genome Biol. Evol.">
        <title>Multiple Roots of Fruiting Body Formation in Amoebozoa.</title>
        <authorList>
            <person name="Hillmann F."/>
            <person name="Forbes G."/>
            <person name="Novohradska S."/>
            <person name="Ferling I."/>
            <person name="Riege K."/>
            <person name="Groth M."/>
            <person name="Westermann M."/>
            <person name="Marz M."/>
            <person name="Spaller T."/>
            <person name="Winckler T."/>
            <person name="Schaap P."/>
            <person name="Glockner G."/>
        </authorList>
    </citation>
    <scope>NUCLEOTIDE SEQUENCE [LARGE SCALE GENOMIC DNA]</scope>
    <source>
        <strain evidence="1 2">Jena</strain>
    </source>
</reference>
<organism evidence="1 2">
    <name type="scientific">Planoprotostelium fungivorum</name>
    <dbReference type="NCBI Taxonomy" id="1890364"/>
    <lineage>
        <taxon>Eukaryota</taxon>
        <taxon>Amoebozoa</taxon>
        <taxon>Evosea</taxon>
        <taxon>Variosea</taxon>
        <taxon>Cavosteliida</taxon>
        <taxon>Cavosteliaceae</taxon>
        <taxon>Planoprotostelium</taxon>
    </lineage>
</organism>
<gene>
    <name evidence="1" type="ORF">PROFUN_02106</name>
</gene>
<dbReference type="Proteomes" id="UP000241769">
    <property type="component" value="Unassembled WGS sequence"/>
</dbReference>
<dbReference type="OrthoDB" id="2118965at2759"/>
<accession>A0A2P6NZ55</accession>
<comment type="caution">
    <text evidence="1">The sequence shown here is derived from an EMBL/GenBank/DDBJ whole genome shotgun (WGS) entry which is preliminary data.</text>
</comment>